<reference evidence="2 3" key="1">
    <citation type="submission" date="2017-06" db="EMBL/GenBank/DDBJ databases">
        <authorList>
            <person name="Kim H.J."/>
            <person name="Triplett B.A."/>
        </authorList>
    </citation>
    <scope>NUCLEOTIDE SEQUENCE [LARGE SCALE GENOMIC DNA]</scope>
    <source>
        <strain evidence="2 3">DSM 29150</strain>
    </source>
</reference>
<name>A0A238W2Y2_9FLAO</name>
<evidence type="ECO:0000313" key="3">
    <source>
        <dbReference type="Proteomes" id="UP000198384"/>
    </source>
</evidence>
<keyword evidence="1" id="KW-0472">Membrane</keyword>
<dbReference type="OrthoDB" id="9798708at2"/>
<gene>
    <name evidence="2" type="ORF">SAMN06265371_102313</name>
</gene>
<dbReference type="AlphaFoldDB" id="A0A238W2Y2"/>
<protein>
    <submittedName>
        <fullName evidence="2">Putative F0F1-ATPase subunit Ca2+/Mg2+ transporter</fullName>
    </submittedName>
</protein>
<evidence type="ECO:0000256" key="1">
    <source>
        <dbReference type="SAM" id="Phobius"/>
    </source>
</evidence>
<feature type="transmembrane region" description="Helical" evidence="1">
    <location>
        <begin position="12"/>
        <end position="34"/>
    </location>
</feature>
<sequence length="79" mass="8969">MSKNQKKNQLHKYLALTGIAFQMGITIYLGAYFGKKLDAHFETTKTYTLILTLLSLLIALWSVLAQLKKINDKYDKSGT</sequence>
<dbReference type="Proteomes" id="UP000198384">
    <property type="component" value="Unassembled WGS sequence"/>
</dbReference>
<accession>A0A238W2Y2</accession>
<evidence type="ECO:0000313" key="2">
    <source>
        <dbReference type="EMBL" id="SNR40069.1"/>
    </source>
</evidence>
<keyword evidence="1" id="KW-0812">Transmembrane</keyword>
<dbReference type="InterPro" id="IPR032820">
    <property type="entry name" value="ATPase_put"/>
</dbReference>
<feature type="transmembrane region" description="Helical" evidence="1">
    <location>
        <begin position="46"/>
        <end position="67"/>
    </location>
</feature>
<dbReference type="EMBL" id="FZNT01000002">
    <property type="protein sequence ID" value="SNR40069.1"/>
    <property type="molecule type" value="Genomic_DNA"/>
</dbReference>
<keyword evidence="3" id="KW-1185">Reference proteome</keyword>
<keyword evidence="1" id="KW-1133">Transmembrane helix</keyword>
<proteinExistence type="predicted"/>
<dbReference type="Pfam" id="PF09527">
    <property type="entry name" value="ATPase_gene1"/>
    <property type="match status" value="1"/>
</dbReference>
<organism evidence="2 3">
    <name type="scientific">Lutibacter agarilyticus</name>
    <dbReference type="NCBI Taxonomy" id="1109740"/>
    <lineage>
        <taxon>Bacteria</taxon>
        <taxon>Pseudomonadati</taxon>
        <taxon>Bacteroidota</taxon>
        <taxon>Flavobacteriia</taxon>
        <taxon>Flavobacteriales</taxon>
        <taxon>Flavobacteriaceae</taxon>
        <taxon>Lutibacter</taxon>
    </lineage>
</organism>
<dbReference type="RefSeq" id="WP_089380499.1">
    <property type="nucleotide sequence ID" value="NZ_FZNT01000002.1"/>
</dbReference>